<evidence type="ECO:0000313" key="3">
    <source>
        <dbReference type="EMBL" id="MER2999333.1"/>
    </source>
</evidence>
<comment type="caution">
    <text evidence="3">The sequence shown here is derived from an EMBL/GenBank/DDBJ whole genome shotgun (WGS) entry which is preliminary data.</text>
</comment>
<proteinExistence type="predicted"/>
<dbReference type="Gene3D" id="1.10.10.60">
    <property type="entry name" value="Homeodomain-like"/>
    <property type="match status" value="1"/>
</dbReference>
<dbReference type="RefSeq" id="WP_350414070.1">
    <property type="nucleotide sequence ID" value="NZ_JBEOKT010000022.1"/>
</dbReference>
<keyword evidence="1" id="KW-0238">DNA-binding</keyword>
<evidence type="ECO:0000256" key="1">
    <source>
        <dbReference type="ARBA" id="ARBA00023125"/>
    </source>
</evidence>
<reference evidence="3 4" key="1">
    <citation type="submission" date="2024-06" db="EMBL/GenBank/DDBJ databases">
        <title>Pontibacter populi HYL7-15.</title>
        <authorList>
            <person name="Kim M.K."/>
        </authorList>
    </citation>
    <scope>NUCLEOTIDE SEQUENCE [LARGE SCALE GENOMIC DNA]</scope>
    <source>
        <strain evidence="3 4">HYL7-15</strain>
    </source>
</reference>
<evidence type="ECO:0000313" key="4">
    <source>
        <dbReference type="Proteomes" id="UP001476807"/>
    </source>
</evidence>
<dbReference type="PANTHER" id="PTHR43280:SF29">
    <property type="entry name" value="ARAC-FAMILY TRANSCRIPTIONAL REGULATOR"/>
    <property type="match status" value="1"/>
</dbReference>
<protein>
    <submittedName>
        <fullName evidence="3">Helix-turn-helix domain-containing protein</fullName>
    </submittedName>
</protein>
<organism evidence="3 4">
    <name type="scientific">Pontibacter populi</name>
    <dbReference type="NCBI Taxonomy" id="890055"/>
    <lineage>
        <taxon>Bacteria</taxon>
        <taxon>Pseudomonadati</taxon>
        <taxon>Bacteroidota</taxon>
        <taxon>Cytophagia</taxon>
        <taxon>Cytophagales</taxon>
        <taxon>Hymenobacteraceae</taxon>
        <taxon>Pontibacter</taxon>
    </lineage>
</organism>
<sequence>MNVQAQDDESLLVQAAKFIQNTACFKEKTIMVHSLAARLGIPAYKLSLALNTIAKTSFNDFINQYRIAYLKTQLEKEEFLQSYTMEALALQASFASRSGFYKAFKKWRASAPKSTLLLQKLYFKYIIWYLD</sequence>
<dbReference type="EMBL" id="JBEOKT010000022">
    <property type="protein sequence ID" value="MER2999333.1"/>
    <property type="molecule type" value="Genomic_DNA"/>
</dbReference>
<feature type="domain" description="HTH araC/xylS-type" evidence="2">
    <location>
        <begin position="13"/>
        <end position="118"/>
    </location>
</feature>
<name>A0ABV1RY42_9BACT</name>
<dbReference type="PANTHER" id="PTHR43280">
    <property type="entry name" value="ARAC-FAMILY TRANSCRIPTIONAL REGULATOR"/>
    <property type="match status" value="1"/>
</dbReference>
<dbReference type="SMART" id="SM00342">
    <property type="entry name" value="HTH_ARAC"/>
    <property type="match status" value="1"/>
</dbReference>
<dbReference type="Proteomes" id="UP001476807">
    <property type="component" value="Unassembled WGS sequence"/>
</dbReference>
<dbReference type="InterPro" id="IPR018060">
    <property type="entry name" value="HTH_AraC"/>
</dbReference>
<dbReference type="Pfam" id="PF12833">
    <property type="entry name" value="HTH_18"/>
    <property type="match status" value="1"/>
</dbReference>
<evidence type="ECO:0000259" key="2">
    <source>
        <dbReference type="PROSITE" id="PS01124"/>
    </source>
</evidence>
<dbReference type="PROSITE" id="PS01124">
    <property type="entry name" value="HTH_ARAC_FAMILY_2"/>
    <property type="match status" value="1"/>
</dbReference>
<keyword evidence="4" id="KW-1185">Reference proteome</keyword>
<accession>A0ABV1RY42</accession>
<gene>
    <name evidence="3" type="ORF">ABS362_17405</name>
</gene>